<keyword evidence="4" id="KW-1185">Reference proteome</keyword>
<sequence>MKKVTIDEVGFGFKGDRLKITKFNSTQNDRSPQLILEQWKQLYSDFKTGKTNLLHIDDLKQSPTPLIQTPKPNPKSPDPVEKLKPALVKMDQKLLDKSSESFPIEIPQNIPNTSDQDLNSDLNLVDSMYLENYNEDPKYLDKSDCIPDDKLTQIESSSSIPGLDFEAEQIFEAKKNIHAQISRDTSKDINTPILANRLISNITPKNIPRNPFRHLNSDSPLQISRLSKTKNMPQSENSYQNETSPNISYANLYPSQLNNRKNAQTTPSKSIQTSSTQLLFTSPQANTPSSARNGRDSLLLRFSSSPKILDLGLSNYPTNLPPSEEQDSLVFASNRIVVDSNINTAGNLSSKDQNASYQNHTKTKDTEFKNADKYSLESNIDLRTFSNDEFDDEDFQDIQFDDPRNINQIQNITNPGLKSNIDYDQSKVIQNADELHINNNRYRFNKSSLMGANPNFALARGNLGTKSQEFLSLSFEDIDFDDLNQIPSKNTILSSNNISNNSANQGHDTFSKKESFLSMFEQDHTLGIDEETKRKILDEDSLFESILKKAKTTKPVEFKTPFKKPRNKTENSSVNTGSLSVIKPSLNPNPLSLNGDKDFENMLSSVLKNSKNNPQKKFKTPSKKKNAPGFNSLIDGVKTNQTSSSFKSPLQTLVNKDQRNSHSNAAESHNSAGLDKQTQMDDMSELEAQNIIKNLGGISFASSISKGIADTQKTLGLNSNVTPEVKTTSRIYNHINSEHLRNKTVSLSNSKLSMPNDEPTISNKLVPGNHNKASLISYHQNTSSHLNKNTSLNQENKPICTPSITSQIFTKPISSTNQRSLHSSSNTRSAVGNYGFSTPTKNPSLFSKEGISSSCSSQNPAASSNKIGILDNKYISSGTSSVNKELFSDIKPSSANLYNITPISSSKSKSSFRSMHKLGLSNPKSGNNKSRPLFKTPISINKFNVQFKSPTPKSNLALSPEIFNQGDSNTLQNYTNKKEDIPVVDQKLSLCNFSIAYKSLPLLSTRFDVNKFNISFSQARNFVFDEINSSVSEGWGFDKAFEKLKESIDMRYTSMSEDEFKVWAEFQYQNIIWYLSSLARRFPGTGILIFNPDAVSKRLSKKYEMEFIRAQRPSIRKILEKDASSKSLMVLCIADTISEDTILLTDGWYVIQAKMNSVLSLAIARGRLKVGTKIVLAGAQLIPGPNGQDGISPWQIPDLKAETAPTLLITSNSTRTCKWDQKIGFVGKKNRMSLSLHTLNADGGPAYGELDLIICRRYPLRYIETLPNGKRVSRSSSQESRASSAYLELKRQHANKLLSEIQKENNSRKKVPLKSILLTNLDEKSGEELFELFSTCSDQQEFYSILSAEQRESLNKQISEKQFETESSINDELPDVILPRKVSSYFQVLVDDFRVSKKMKPEKKYKRVVLSIWNSDHSVWNSFSEGARIKIYGAVPSGYKHDHQVAEIKKRDSSRNFLRLNLTRGSKWIPVTLLKPLGQYHDNYVPRSSYLVSQISRNQLYTDIDIFAKVLDCSKANHFGQEVTCLTISDPDFLSISKYKKSVNFNDQSLLFANPNKSLASDSKAIDEPNQNQGHHSPSFTKISTLDELSGLYGGGSAKPGLEIYKDISTAVVENKSSLGTTIKVYFSLQVFGPISLKVDSVVYIKDIYLNYLDMRSGLFTAISRDYTDISTIYSPSFAKK</sequence>
<dbReference type="PANTHER" id="PTHR11289:SF0">
    <property type="entry name" value="BREAST CANCER TYPE 2 SUSCEPTIBILITY PROTEIN"/>
    <property type="match status" value="1"/>
</dbReference>
<reference evidence="3 4" key="1">
    <citation type="journal article" date="2018" name="MBio">
        <title>Comparative Genomics Reveals the Core Gene Toolbox for the Fungus-Insect Symbiosis.</title>
        <authorList>
            <person name="Wang Y."/>
            <person name="Stata M."/>
            <person name="Wang W."/>
            <person name="Stajich J.E."/>
            <person name="White M.M."/>
            <person name="Moncalvo J.M."/>
        </authorList>
    </citation>
    <scope>NUCLEOTIDE SEQUENCE [LARGE SCALE GENOMIC DNA]</scope>
    <source>
        <strain evidence="3 4">SC-DP-2</strain>
    </source>
</reference>
<dbReference type="OrthoDB" id="21095at2759"/>
<name>A0A2T9ZAW7_9FUNG</name>
<feature type="region of interest" description="Disordered" evidence="1">
    <location>
        <begin position="558"/>
        <end position="630"/>
    </location>
</feature>
<dbReference type="InterPro" id="IPR015525">
    <property type="entry name" value="BRCA2"/>
</dbReference>
<evidence type="ECO:0000256" key="1">
    <source>
        <dbReference type="SAM" id="MobiDB-lite"/>
    </source>
</evidence>
<dbReference type="Gene3D" id="2.40.50.140">
    <property type="entry name" value="Nucleic acid-binding proteins"/>
    <property type="match status" value="3"/>
</dbReference>
<dbReference type="GO" id="GO:0000724">
    <property type="term" value="P:double-strand break repair via homologous recombination"/>
    <property type="evidence" value="ECO:0007669"/>
    <property type="project" value="InterPro"/>
</dbReference>
<organism evidence="3 4">
    <name type="scientific">Smittium megazygosporum</name>
    <dbReference type="NCBI Taxonomy" id="133381"/>
    <lineage>
        <taxon>Eukaryota</taxon>
        <taxon>Fungi</taxon>
        <taxon>Fungi incertae sedis</taxon>
        <taxon>Zoopagomycota</taxon>
        <taxon>Kickxellomycotina</taxon>
        <taxon>Harpellomycetes</taxon>
        <taxon>Harpellales</taxon>
        <taxon>Legeriomycetaceae</taxon>
        <taxon>Smittium</taxon>
    </lineage>
</organism>
<dbReference type="GO" id="GO:0006355">
    <property type="term" value="P:regulation of DNA-templated transcription"/>
    <property type="evidence" value="ECO:0007669"/>
    <property type="project" value="TreeGrafter"/>
</dbReference>
<feature type="compositionally biased region" description="Polar residues" evidence="1">
    <location>
        <begin position="602"/>
        <end position="613"/>
    </location>
</feature>
<proteinExistence type="predicted"/>
<feature type="domain" description="Tower" evidence="2">
    <location>
        <begin position="1263"/>
        <end position="1304"/>
    </location>
</feature>
<protein>
    <recommendedName>
        <fullName evidence="2">Tower domain-containing protein</fullName>
    </recommendedName>
</protein>
<evidence type="ECO:0000313" key="4">
    <source>
        <dbReference type="Proteomes" id="UP000245609"/>
    </source>
</evidence>
<feature type="compositionally biased region" description="Basic residues" evidence="1">
    <location>
        <begin position="614"/>
        <end position="626"/>
    </location>
</feature>
<feature type="compositionally biased region" description="Polar residues" evidence="1">
    <location>
        <begin position="570"/>
        <end position="579"/>
    </location>
</feature>
<evidence type="ECO:0000313" key="3">
    <source>
        <dbReference type="EMBL" id="PVV01722.1"/>
    </source>
</evidence>
<dbReference type="SMART" id="SM01341">
    <property type="entry name" value="Tower"/>
    <property type="match status" value="1"/>
</dbReference>
<dbReference type="STRING" id="133381.A0A2T9ZAW7"/>
<dbReference type="Proteomes" id="UP000245609">
    <property type="component" value="Unassembled WGS sequence"/>
</dbReference>
<comment type="caution">
    <text evidence="3">The sequence shown here is derived from an EMBL/GenBank/DDBJ whole genome shotgun (WGS) entry which is preliminary data.</text>
</comment>
<evidence type="ECO:0000259" key="2">
    <source>
        <dbReference type="SMART" id="SM01341"/>
    </source>
</evidence>
<dbReference type="InterPro" id="IPR012340">
    <property type="entry name" value="NA-bd_OB-fold"/>
</dbReference>
<dbReference type="SUPFAM" id="SSF50249">
    <property type="entry name" value="Nucleic acid-binding proteins"/>
    <property type="match status" value="2"/>
</dbReference>
<dbReference type="SUPFAM" id="SSF81878">
    <property type="entry name" value="BRCA2 tower domain"/>
    <property type="match status" value="1"/>
</dbReference>
<dbReference type="PANTHER" id="PTHR11289">
    <property type="entry name" value="BREAST CANCER TYPE 2 SUSCEPTIBILITY PROTEIN BRCA2"/>
    <property type="match status" value="1"/>
</dbReference>
<dbReference type="Pfam" id="PF09103">
    <property type="entry name" value="BRCA-2_OB1"/>
    <property type="match status" value="1"/>
</dbReference>
<feature type="region of interest" description="Disordered" evidence="1">
    <location>
        <begin position="229"/>
        <end position="250"/>
    </location>
</feature>
<dbReference type="EMBL" id="MBFS01000851">
    <property type="protein sequence ID" value="PVV01722.1"/>
    <property type="molecule type" value="Genomic_DNA"/>
</dbReference>
<accession>A0A2T9ZAW7</accession>
<dbReference type="InterPro" id="IPR015205">
    <property type="entry name" value="Tower_dom"/>
</dbReference>
<gene>
    <name evidence="3" type="ORF">BB560_003849</name>
</gene>
<feature type="region of interest" description="Disordered" evidence="1">
    <location>
        <begin position="815"/>
        <end position="838"/>
    </location>
</feature>
<dbReference type="InterPro" id="IPR015187">
    <property type="entry name" value="BRCA2_OB_1"/>
</dbReference>